<sequence length="665" mass="74202">MDETKLRQLERQYKLRVKTGCETCRLRRVKCDETKPECLKCTKAGRKCEGYKHVSRHSRGNSPSAAASFRNPSFLVVPQKLSPVSVPRNPSRSLSPDSAENRSFFYFQTHTLPKWTEFFDSDLWSQKIMQLSHTEPAIKHGILALSTMHERFERTTPIFSAKTKDFAFVQYMQAVKHSNDLLAAHEEGKVDLEKVLIACIIFTCYENLAGNYRAASMHLRNGLRILSQHKRGRPPQSPSTAAQESIANVLYRFDLQAMTFSDNASPYDYGLENPPDCPQIPETYTQNANARNDLVGILRCMMWISGVANINPQAPEHPKWLLIYTQLMRSFETWEITFDKYQQNIPPHEQGDPKLYAGNTLLKIHAIMARTIIATGAGLKSEMAWDGLVDSFKTIVDLAETLPTLPQPASRCSSHSPSSPPRSTPGTPQPPAAKHRPLAPNPATATTPSPPGPSTLVFLPDSFSQTPTSKFLSECITAPSVTRKEASYSPSCEIQPVVSTSSPLPGTSTLVFIPDMNPQTPAPQTSSEYVAPPAAARKPASFSPSFELSPIVPLFVTACRCRDPILRRRAIAFLMNCRRREGVWDSFGAGMVALNCVKIEEGIDTVVDLGPESWLPLNPRCKDMGDIIERKRVQDVFVQVNMAERQIGVNYLLRSGESLDRYVKF</sequence>
<dbReference type="PANTHER" id="PTHR36206:SF4">
    <property type="entry name" value="HYPOTHETICAL CONSERVED PROTEIN (EUROFUNG)-RELATED"/>
    <property type="match status" value="1"/>
</dbReference>
<dbReference type="CDD" id="cd00067">
    <property type="entry name" value="GAL4"/>
    <property type="match status" value="1"/>
</dbReference>
<dbReference type="GO" id="GO:0000981">
    <property type="term" value="F:DNA-binding transcription factor activity, RNA polymerase II-specific"/>
    <property type="evidence" value="ECO:0007669"/>
    <property type="project" value="InterPro"/>
</dbReference>
<accession>A0A6A6XGU7</accession>
<protein>
    <recommendedName>
        <fullName evidence="8">Zn(2)-C6 fungal-type domain-containing protein</fullName>
    </recommendedName>
</protein>
<dbReference type="GO" id="GO:0008270">
    <property type="term" value="F:zinc ion binding"/>
    <property type="evidence" value="ECO:0007669"/>
    <property type="project" value="InterPro"/>
</dbReference>
<dbReference type="Proteomes" id="UP000799757">
    <property type="component" value="Unassembled WGS sequence"/>
</dbReference>
<dbReference type="OrthoDB" id="3172332at2759"/>
<dbReference type="Gene3D" id="4.10.240.10">
    <property type="entry name" value="Zn(2)-C6 fungal-type DNA-binding domain"/>
    <property type="match status" value="1"/>
</dbReference>
<evidence type="ECO:0000256" key="4">
    <source>
        <dbReference type="ARBA" id="ARBA00023125"/>
    </source>
</evidence>
<evidence type="ECO:0000256" key="7">
    <source>
        <dbReference type="SAM" id="MobiDB-lite"/>
    </source>
</evidence>
<dbReference type="EMBL" id="MU001864">
    <property type="protein sequence ID" value="KAF2795273.1"/>
    <property type="molecule type" value="Genomic_DNA"/>
</dbReference>
<dbReference type="InterPro" id="IPR001138">
    <property type="entry name" value="Zn2Cys6_DnaBD"/>
</dbReference>
<evidence type="ECO:0000256" key="2">
    <source>
        <dbReference type="ARBA" id="ARBA00022833"/>
    </source>
</evidence>
<dbReference type="Pfam" id="PF11951">
    <property type="entry name" value="Fungal_trans_2"/>
    <property type="match status" value="1"/>
</dbReference>
<dbReference type="InterPro" id="IPR052360">
    <property type="entry name" value="Transcr_Regulatory_Proteins"/>
</dbReference>
<evidence type="ECO:0000256" key="1">
    <source>
        <dbReference type="ARBA" id="ARBA00022723"/>
    </source>
</evidence>
<feature type="compositionally biased region" description="Pro residues" evidence="7">
    <location>
        <begin position="418"/>
        <end position="431"/>
    </location>
</feature>
<feature type="compositionally biased region" description="Low complexity" evidence="7">
    <location>
        <begin position="407"/>
        <end position="417"/>
    </location>
</feature>
<dbReference type="InterPro" id="IPR021858">
    <property type="entry name" value="Fun_TF"/>
</dbReference>
<feature type="domain" description="Zn(2)-C6 fungal-type" evidence="8">
    <location>
        <begin position="20"/>
        <end position="48"/>
    </location>
</feature>
<keyword evidence="6" id="KW-0539">Nucleus</keyword>
<evidence type="ECO:0000256" key="3">
    <source>
        <dbReference type="ARBA" id="ARBA00023015"/>
    </source>
</evidence>
<dbReference type="SUPFAM" id="SSF57701">
    <property type="entry name" value="Zn2/Cys6 DNA-binding domain"/>
    <property type="match status" value="1"/>
</dbReference>
<dbReference type="InterPro" id="IPR036864">
    <property type="entry name" value="Zn2-C6_fun-type_DNA-bd_sf"/>
</dbReference>
<reference evidence="9" key="1">
    <citation type="journal article" date="2020" name="Stud. Mycol.">
        <title>101 Dothideomycetes genomes: a test case for predicting lifestyles and emergence of pathogens.</title>
        <authorList>
            <person name="Haridas S."/>
            <person name="Albert R."/>
            <person name="Binder M."/>
            <person name="Bloem J."/>
            <person name="Labutti K."/>
            <person name="Salamov A."/>
            <person name="Andreopoulos B."/>
            <person name="Baker S."/>
            <person name="Barry K."/>
            <person name="Bills G."/>
            <person name="Bluhm B."/>
            <person name="Cannon C."/>
            <person name="Castanera R."/>
            <person name="Culley D."/>
            <person name="Daum C."/>
            <person name="Ezra D."/>
            <person name="Gonzalez J."/>
            <person name="Henrissat B."/>
            <person name="Kuo A."/>
            <person name="Liang C."/>
            <person name="Lipzen A."/>
            <person name="Lutzoni F."/>
            <person name="Magnuson J."/>
            <person name="Mondo S."/>
            <person name="Nolan M."/>
            <person name="Ohm R."/>
            <person name="Pangilinan J."/>
            <person name="Park H.-J."/>
            <person name="Ramirez L."/>
            <person name="Alfaro M."/>
            <person name="Sun H."/>
            <person name="Tritt A."/>
            <person name="Yoshinaga Y."/>
            <person name="Zwiers L.-H."/>
            <person name="Turgeon B."/>
            <person name="Goodwin S."/>
            <person name="Spatafora J."/>
            <person name="Crous P."/>
            <person name="Grigoriev I."/>
        </authorList>
    </citation>
    <scope>NUCLEOTIDE SEQUENCE</scope>
    <source>
        <strain evidence="9">CBS 109.77</strain>
    </source>
</reference>
<evidence type="ECO:0000256" key="6">
    <source>
        <dbReference type="ARBA" id="ARBA00023242"/>
    </source>
</evidence>
<evidence type="ECO:0000259" key="8">
    <source>
        <dbReference type="PROSITE" id="PS50048"/>
    </source>
</evidence>
<evidence type="ECO:0000256" key="5">
    <source>
        <dbReference type="ARBA" id="ARBA00023163"/>
    </source>
</evidence>
<evidence type="ECO:0000313" key="10">
    <source>
        <dbReference type="Proteomes" id="UP000799757"/>
    </source>
</evidence>
<keyword evidence="10" id="KW-1185">Reference proteome</keyword>
<gene>
    <name evidence="9" type="ORF">K505DRAFT_273587</name>
</gene>
<keyword evidence="5" id="KW-0804">Transcription</keyword>
<name>A0A6A6XGU7_9PLEO</name>
<dbReference type="GO" id="GO:0003677">
    <property type="term" value="F:DNA binding"/>
    <property type="evidence" value="ECO:0007669"/>
    <property type="project" value="UniProtKB-KW"/>
</dbReference>
<dbReference type="PROSITE" id="PS00463">
    <property type="entry name" value="ZN2_CY6_FUNGAL_1"/>
    <property type="match status" value="1"/>
</dbReference>
<keyword evidence="1" id="KW-0479">Metal-binding</keyword>
<dbReference type="SMART" id="SM00066">
    <property type="entry name" value="GAL4"/>
    <property type="match status" value="1"/>
</dbReference>
<keyword evidence="2" id="KW-0862">Zinc</keyword>
<organism evidence="9 10">
    <name type="scientific">Melanomma pulvis-pyrius CBS 109.77</name>
    <dbReference type="NCBI Taxonomy" id="1314802"/>
    <lineage>
        <taxon>Eukaryota</taxon>
        <taxon>Fungi</taxon>
        <taxon>Dikarya</taxon>
        <taxon>Ascomycota</taxon>
        <taxon>Pezizomycotina</taxon>
        <taxon>Dothideomycetes</taxon>
        <taxon>Pleosporomycetidae</taxon>
        <taxon>Pleosporales</taxon>
        <taxon>Melanommataceae</taxon>
        <taxon>Melanomma</taxon>
    </lineage>
</organism>
<keyword evidence="3" id="KW-0805">Transcription regulation</keyword>
<dbReference type="AlphaFoldDB" id="A0A6A6XGU7"/>
<dbReference type="Pfam" id="PF00172">
    <property type="entry name" value="Zn_clus"/>
    <property type="match status" value="1"/>
</dbReference>
<feature type="region of interest" description="Disordered" evidence="7">
    <location>
        <begin position="406"/>
        <end position="460"/>
    </location>
</feature>
<evidence type="ECO:0000313" key="9">
    <source>
        <dbReference type="EMBL" id="KAF2795273.1"/>
    </source>
</evidence>
<dbReference type="PANTHER" id="PTHR36206">
    <property type="entry name" value="ASPERCRYPTIN BIOSYNTHESIS CLUSTER-SPECIFIC TRANSCRIPTION REGULATOR ATNN-RELATED"/>
    <property type="match status" value="1"/>
</dbReference>
<proteinExistence type="predicted"/>
<dbReference type="PROSITE" id="PS50048">
    <property type="entry name" value="ZN2_CY6_FUNGAL_2"/>
    <property type="match status" value="1"/>
</dbReference>
<keyword evidence="4" id="KW-0238">DNA-binding</keyword>